<dbReference type="Proteomes" id="UP000820818">
    <property type="component" value="Linkage Group LG9"/>
</dbReference>
<evidence type="ECO:0000313" key="1">
    <source>
        <dbReference type="EMBL" id="KAI9552566.1"/>
    </source>
</evidence>
<sequence>MSTKLRPPTFEPITEIRLGEFHAQVKFSPQKLKPTPSRLYQPLPPGVNIDEKLVFYETGSIMWPSQQQQVGFVEEEPIYPHIPLPSGQLVPPTPTPTPRLIPPQLRSLHPAEYREIPPQQVRPVRNVIVSHLFSTKSGVPEEDKKKVKVAIEERATGHVVTVKKKEEDEIVPLVL</sequence>
<comment type="caution">
    <text evidence="1">The sequence shown here is derived from an EMBL/GenBank/DDBJ whole genome shotgun (WGS) entry which is preliminary data.</text>
</comment>
<dbReference type="EMBL" id="WJBH02000009">
    <property type="protein sequence ID" value="KAI9552566.1"/>
    <property type="molecule type" value="Genomic_DNA"/>
</dbReference>
<proteinExistence type="predicted"/>
<reference evidence="1 2" key="1">
    <citation type="submission" date="2022-05" db="EMBL/GenBank/DDBJ databases">
        <title>A multi-omics perspective on studying reproductive biology in Daphnia sinensis.</title>
        <authorList>
            <person name="Jia J."/>
        </authorList>
    </citation>
    <scope>NUCLEOTIDE SEQUENCE [LARGE SCALE GENOMIC DNA]</scope>
    <source>
        <strain evidence="1 2">WSL</strain>
    </source>
</reference>
<evidence type="ECO:0000313" key="2">
    <source>
        <dbReference type="Proteomes" id="UP000820818"/>
    </source>
</evidence>
<protein>
    <submittedName>
        <fullName evidence="1">Uncharacterized protein</fullName>
    </submittedName>
</protein>
<dbReference type="AlphaFoldDB" id="A0AAD5KYM9"/>
<name>A0AAD5KYM9_9CRUS</name>
<accession>A0AAD5KYM9</accession>
<keyword evidence="2" id="KW-1185">Reference proteome</keyword>
<organism evidence="1 2">
    <name type="scientific">Daphnia sinensis</name>
    <dbReference type="NCBI Taxonomy" id="1820382"/>
    <lineage>
        <taxon>Eukaryota</taxon>
        <taxon>Metazoa</taxon>
        <taxon>Ecdysozoa</taxon>
        <taxon>Arthropoda</taxon>
        <taxon>Crustacea</taxon>
        <taxon>Branchiopoda</taxon>
        <taxon>Diplostraca</taxon>
        <taxon>Cladocera</taxon>
        <taxon>Anomopoda</taxon>
        <taxon>Daphniidae</taxon>
        <taxon>Daphnia</taxon>
        <taxon>Daphnia similis group</taxon>
    </lineage>
</organism>
<gene>
    <name evidence="1" type="ORF">GHT06_020420</name>
</gene>